<reference evidence="1 2" key="1">
    <citation type="submission" date="2017-12" db="EMBL/GenBank/DDBJ databases">
        <title>Population genomics insights into the ecological differentiation and adaptive evolution in streptomycetes.</title>
        <authorList>
            <person name="Li Y."/>
            <person name="Huang Y."/>
        </authorList>
    </citation>
    <scope>NUCLEOTIDE SEQUENCE [LARGE SCALE GENOMIC DNA]</scope>
    <source>
        <strain evidence="1 2">NBRC 100770</strain>
    </source>
</reference>
<evidence type="ECO:0000313" key="2">
    <source>
        <dbReference type="Proteomes" id="UP000292693"/>
    </source>
</evidence>
<name>A0A126YBB5_9ACTN</name>
<dbReference type="EMBL" id="PKLL01000025">
    <property type="protein sequence ID" value="RZE19404.1"/>
    <property type="molecule type" value="Genomic_DNA"/>
</dbReference>
<accession>A0A0X3XA13</accession>
<sequence>MIAMGSTARSLAGRVAAAARKPYWQRPGPTYLVRRWPDLTATCVATVFFWFSLTPSLVPRPWFLQGLIGGINAAIGYALGVTLSWLFRLLVARRPSQAVRAHAWQAYFLISPVCTVWLISESAHLQRQLRALQGLPPSLTWHTPMIALITVALWAVLLLLARAVRLGASRLIRLLGRLLPRPAAVGLGLLLSSLAVLFCVQDLVFERGVVDVADRISKATDGGTKEGVTPPTSRLVSGGPGSYIRWRDLGFQGRNFAGSVLTSEEITDWTGRDAVDPVRIYAGSAAPEAFAYDEDPVAAQVDLAMKELDRTRAFERDVLAIAGTTGTGWVNANVVEPLEYMHDGNTATVALQYSYLPSWLSFLVDKEKAAHATRELVDAVRARWAALPPDERPLLVVTGESLGAYAVEASYERPGELLDNVDGALLLGPPNFSPISQEIRAHRDPSSPVWRPLYEEGRHFRFAQFPRRDLARPAGPWQEPRVVYLQNASDPVVWWSYDLLLQRPAWLDDPLGPDITPEITWFPFVTFWQTSVDMAVSYGVQAPHGHRYGASPVDGWAAVAPREGWTDADTRRLHDFIASRDTPY</sequence>
<dbReference type="Proteomes" id="UP000292693">
    <property type="component" value="Unassembled WGS sequence"/>
</dbReference>
<dbReference type="Pfam" id="PF10081">
    <property type="entry name" value="Abhydrolase_9"/>
    <property type="match status" value="1"/>
</dbReference>
<dbReference type="InterPro" id="IPR029058">
    <property type="entry name" value="AB_hydrolase_fold"/>
</dbReference>
<proteinExistence type="predicted"/>
<accession>A0A126YBB5</accession>
<protein>
    <submittedName>
        <fullName evidence="1">Uncharacterized protein</fullName>
    </submittedName>
</protein>
<dbReference type="ESTHER" id="9actn-a0a0s1uu88">
    <property type="family name" value="Abhydrolase_9"/>
</dbReference>
<dbReference type="Pfam" id="PF15420">
    <property type="entry name" value="Abhydrolase_9_N"/>
    <property type="match status" value="1"/>
</dbReference>
<organism evidence="1 2">
    <name type="scientific">Streptomyces albidoflavus</name>
    <dbReference type="NCBI Taxonomy" id="1886"/>
    <lineage>
        <taxon>Bacteria</taxon>
        <taxon>Bacillati</taxon>
        <taxon>Actinomycetota</taxon>
        <taxon>Actinomycetes</taxon>
        <taxon>Kitasatosporales</taxon>
        <taxon>Streptomycetaceae</taxon>
        <taxon>Streptomyces</taxon>
        <taxon>Streptomyces albidoflavus group</taxon>
    </lineage>
</organism>
<dbReference type="InterPro" id="IPR027787">
    <property type="entry name" value="Alpha/beta-hydrolase_catalytic"/>
</dbReference>
<dbReference type="RefSeq" id="WP_030308394.1">
    <property type="nucleotide sequence ID" value="NZ_CP014485.1"/>
</dbReference>
<dbReference type="InterPro" id="IPR027788">
    <property type="entry name" value="Alpha/beta-hydrolase_N_dom"/>
</dbReference>
<gene>
    <name evidence="1" type="ORF">C0Q92_25500</name>
</gene>
<dbReference type="AlphaFoldDB" id="A0A126YBB5"/>
<evidence type="ECO:0000313" key="1">
    <source>
        <dbReference type="EMBL" id="RZE19404.1"/>
    </source>
</evidence>
<dbReference type="SUPFAM" id="SSF53474">
    <property type="entry name" value="alpha/beta-Hydrolases"/>
    <property type="match status" value="1"/>
</dbReference>
<dbReference type="GeneID" id="97270728"/>
<comment type="caution">
    <text evidence="1">The sequence shown here is derived from an EMBL/GenBank/DDBJ whole genome shotgun (WGS) entry which is preliminary data.</text>
</comment>